<protein>
    <submittedName>
        <fullName evidence="2">Uncharacterized protein</fullName>
    </submittedName>
</protein>
<dbReference type="Proteomes" id="UP000000998">
    <property type="component" value="Plasmid pMAQU01"/>
</dbReference>
<geneLocation type="plasmid" evidence="2 3">
    <name>pMAQU01</name>
</geneLocation>
<reference evidence="3" key="1">
    <citation type="journal article" date="2011" name="Appl. Environ. Microbiol.">
        <title>Genomic potential of Marinobacter aquaeolei, a biogeochemical 'opportunitroph'.</title>
        <authorList>
            <person name="Singer E."/>
            <person name="Webb E.A."/>
            <person name="Nelson W.C."/>
            <person name="Heidelberg J.F."/>
            <person name="Ivanova N."/>
            <person name="Pati A."/>
            <person name="Edwards K.J."/>
        </authorList>
    </citation>
    <scope>NUCLEOTIDE SEQUENCE [LARGE SCALE GENOMIC DNA]</scope>
    <source>
        <strain evidence="3">ATCC 700491 / DSM 11845 / VT8</strain>
    </source>
</reference>
<keyword evidence="2" id="KW-0614">Plasmid</keyword>
<dbReference type="KEGG" id="maq:Maqu_4297"/>
<dbReference type="AlphaFoldDB" id="A1U829"/>
<dbReference type="OrthoDB" id="10003906at2"/>
<gene>
    <name evidence="2" type="ordered locus">Maqu_4297</name>
</gene>
<dbReference type="RefSeq" id="WP_011783205.1">
    <property type="nucleotide sequence ID" value="NC_008738.1"/>
</dbReference>
<feature type="compositionally biased region" description="Basic and acidic residues" evidence="1">
    <location>
        <begin position="158"/>
        <end position="168"/>
    </location>
</feature>
<organism evidence="2 3">
    <name type="scientific">Marinobacter nauticus (strain ATCC 700491 / DSM 11845 / VT8)</name>
    <name type="common">Marinobacter aquaeolei</name>
    <dbReference type="NCBI Taxonomy" id="351348"/>
    <lineage>
        <taxon>Bacteria</taxon>
        <taxon>Pseudomonadati</taxon>
        <taxon>Pseudomonadota</taxon>
        <taxon>Gammaproteobacteria</taxon>
        <taxon>Pseudomonadales</taxon>
        <taxon>Marinobacteraceae</taxon>
        <taxon>Marinobacter</taxon>
    </lineage>
</organism>
<feature type="compositionally biased region" description="Acidic residues" evidence="1">
    <location>
        <begin position="173"/>
        <end position="185"/>
    </location>
</feature>
<dbReference type="EMBL" id="CP000515">
    <property type="protein sequence ID" value="ABM21148.1"/>
    <property type="molecule type" value="Genomic_DNA"/>
</dbReference>
<proteinExistence type="predicted"/>
<evidence type="ECO:0000313" key="2">
    <source>
        <dbReference type="EMBL" id="ABM21148.1"/>
    </source>
</evidence>
<dbReference type="HOGENOM" id="CLU_1413677_0_0_6"/>
<evidence type="ECO:0000256" key="1">
    <source>
        <dbReference type="SAM" id="MobiDB-lite"/>
    </source>
</evidence>
<feature type="region of interest" description="Disordered" evidence="1">
    <location>
        <begin position="115"/>
        <end position="192"/>
    </location>
</feature>
<evidence type="ECO:0000313" key="3">
    <source>
        <dbReference type="Proteomes" id="UP000000998"/>
    </source>
</evidence>
<sequence length="192" mass="21142">MSNTDRDTKPNVRPMDDDLRRYIENALPNAQYNPYKRWIIGPGNPATKTELLVLNIKLNDQEAIVACPERHLVATGTDLVETGIALAQALKIDLNRAPDTAVAATCNMPFDLDGRIIKPKSNDSAPQPETAAHQPDEQQTPPAEASKEIVAEPSQPRATEHKETHDQGLFDLVDGELDSESDPNDEIQPSLF</sequence>
<accession>A1U829</accession>
<name>A1U829_MARN8</name>